<dbReference type="InterPro" id="IPR019887">
    <property type="entry name" value="Tscrpt_reg_AsnC/Lrp_C"/>
</dbReference>
<dbReference type="Proteomes" id="UP000019754">
    <property type="component" value="Unassembled WGS sequence"/>
</dbReference>
<dbReference type="InterPro" id="IPR036390">
    <property type="entry name" value="WH_DNA-bd_sf"/>
</dbReference>
<dbReference type="InterPro" id="IPR019888">
    <property type="entry name" value="Tscrpt_reg_AsnC-like"/>
</dbReference>
<name>A0A022KW02_9MICO</name>
<gene>
    <name evidence="5" type="ORF">D641_0112590</name>
</gene>
<organism evidence="5 6">
    <name type="scientific">Brachybacterium muris UCD-AY4</name>
    <dbReference type="NCBI Taxonomy" id="1249481"/>
    <lineage>
        <taxon>Bacteria</taxon>
        <taxon>Bacillati</taxon>
        <taxon>Actinomycetota</taxon>
        <taxon>Actinomycetes</taxon>
        <taxon>Micrococcales</taxon>
        <taxon>Dermabacteraceae</taxon>
        <taxon>Brachybacterium</taxon>
    </lineage>
</organism>
<dbReference type="RefSeq" id="WP_017823859.1">
    <property type="nucleotide sequence ID" value="NZ_AORC01000016.1"/>
</dbReference>
<dbReference type="PANTHER" id="PTHR30154:SF34">
    <property type="entry name" value="TRANSCRIPTIONAL REGULATOR AZLB"/>
    <property type="match status" value="1"/>
</dbReference>
<dbReference type="PRINTS" id="PR00033">
    <property type="entry name" value="HTHASNC"/>
</dbReference>
<dbReference type="PANTHER" id="PTHR30154">
    <property type="entry name" value="LEUCINE-RESPONSIVE REGULATORY PROTEIN"/>
    <property type="match status" value="1"/>
</dbReference>
<comment type="caution">
    <text evidence="5">The sequence shown here is derived from an EMBL/GenBank/DDBJ whole genome shotgun (WGS) entry which is preliminary data.</text>
</comment>
<dbReference type="STRING" id="1249481.D641_0112590"/>
<keyword evidence="3" id="KW-0804">Transcription</keyword>
<keyword evidence="2" id="KW-0238">DNA-binding</keyword>
<protein>
    <submittedName>
        <fullName evidence="5">AsnC family transcriptional regulator</fullName>
    </submittedName>
</protein>
<dbReference type="Gene3D" id="3.30.70.920">
    <property type="match status" value="1"/>
</dbReference>
<proteinExistence type="predicted"/>
<dbReference type="SUPFAM" id="SSF54909">
    <property type="entry name" value="Dimeric alpha+beta barrel"/>
    <property type="match status" value="1"/>
</dbReference>
<dbReference type="HOGENOM" id="CLU_091233_5_0_11"/>
<dbReference type="InterPro" id="IPR036388">
    <property type="entry name" value="WH-like_DNA-bd_sf"/>
</dbReference>
<dbReference type="InterPro" id="IPR011008">
    <property type="entry name" value="Dimeric_a/b-barrel"/>
</dbReference>
<sequence length="157" mass="17449">MTRATTELDAASRRVLRALDREPRATVGWLAQSLGLARGTVQARLAQLFSPGVLRSPSVAVRPESLGYPIRVFCTAEVDQARFDEAVAGLHEIPEILECVATSGDTDLLFQLVAQDADHLYEARQRVLRSPGIRRTSTTIVLRELLPYRTHQLLDDE</sequence>
<dbReference type="GO" id="GO:0043200">
    <property type="term" value="P:response to amino acid"/>
    <property type="evidence" value="ECO:0007669"/>
    <property type="project" value="TreeGrafter"/>
</dbReference>
<dbReference type="GO" id="GO:0005829">
    <property type="term" value="C:cytosol"/>
    <property type="evidence" value="ECO:0007669"/>
    <property type="project" value="TreeGrafter"/>
</dbReference>
<keyword evidence="6" id="KW-1185">Reference proteome</keyword>
<reference evidence="5 6" key="1">
    <citation type="journal article" date="2013" name="Genome Announc.">
        <title>Draft genome sequence of an Actinobacterium, Brachybacterium muris strain UCD-AY4.</title>
        <authorList>
            <person name="Lo J.R."/>
            <person name="Lang J.M."/>
            <person name="Darling A.E."/>
            <person name="Eisen J.A."/>
            <person name="Coil D.A."/>
        </authorList>
    </citation>
    <scope>NUCLEOTIDE SEQUENCE [LARGE SCALE GENOMIC DNA]</scope>
    <source>
        <strain evidence="5 6">UCD-AY4</strain>
    </source>
</reference>
<accession>A0A022KW02</accession>
<dbReference type="SUPFAM" id="SSF46785">
    <property type="entry name" value="Winged helix' DNA-binding domain"/>
    <property type="match status" value="1"/>
</dbReference>
<dbReference type="GO" id="GO:0043565">
    <property type="term" value="F:sequence-specific DNA binding"/>
    <property type="evidence" value="ECO:0007669"/>
    <property type="project" value="InterPro"/>
</dbReference>
<evidence type="ECO:0000313" key="5">
    <source>
        <dbReference type="EMBL" id="EYT48294.1"/>
    </source>
</evidence>
<evidence type="ECO:0000256" key="1">
    <source>
        <dbReference type="ARBA" id="ARBA00023015"/>
    </source>
</evidence>
<dbReference type="EMBL" id="AORC01000016">
    <property type="protein sequence ID" value="EYT48294.1"/>
    <property type="molecule type" value="Genomic_DNA"/>
</dbReference>
<feature type="domain" description="Transcription regulator AsnC/Lrp ligand binding" evidence="4">
    <location>
        <begin position="77"/>
        <end position="144"/>
    </location>
</feature>
<dbReference type="AlphaFoldDB" id="A0A022KW02"/>
<dbReference type="SMART" id="SM00344">
    <property type="entry name" value="HTH_ASNC"/>
    <property type="match status" value="1"/>
</dbReference>
<keyword evidence="1" id="KW-0805">Transcription regulation</keyword>
<evidence type="ECO:0000259" key="4">
    <source>
        <dbReference type="Pfam" id="PF01037"/>
    </source>
</evidence>
<dbReference type="Pfam" id="PF01037">
    <property type="entry name" value="AsnC_trans_reg"/>
    <property type="match status" value="1"/>
</dbReference>
<evidence type="ECO:0000256" key="3">
    <source>
        <dbReference type="ARBA" id="ARBA00023163"/>
    </source>
</evidence>
<dbReference type="Pfam" id="PF13412">
    <property type="entry name" value="HTH_24"/>
    <property type="match status" value="1"/>
</dbReference>
<dbReference type="InterPro" id="IPR000485">
    <property type="entry name" value="AsnC-type_HTH_dom"/>
</dbReference>
<dbReference type="OrthoDB" id="9809462at2"/>
<evidence type="ECO:0000313" key="6">
    <source>
        <dbReference type="Proteomes" id="UP000019754"/>
    </source>
</evidence>
<evidence type="ECO:0000256" key="2">
    <source>
        <dbReference type="ARBA" id="ARBA00023125"/>
    </source>
</evidence>
<dbReference type="Gene3D" id="1.10.10.10">
    <property type="entry name" value="Winged helix-like DNA-binding domain superfamily/Winged helix DNA-binding domain"/>
    <property type="match status" value="1"/>
</dbReference>